<dbReference type="InterPro" id="IPR029071">
    <property type="entry name" value="Ubiquitin-like_domsf"/>
</dbReference>
<keyword evidence="3" id="KW-1185">Reference proteome</keyword>
<evidence type="ECO:0000313" key="2">
    <source>
        <dbReference type="EMBL" id="PIC51970.1"/>
    </source>
</evidence>
<dbReference type="Gene3D" id="3.10.20.90">
    <property type="entry name" value="Phosphatidylinositol 3-kinase Catalytic Subunit, Chain A, domain 1"/>
    <property type="match status" value="1"/>
</dbReference>
<evidence type="ECO:0000259" key="1">
    <source>
        <dbReference type="PROSITE" id="PS50057"/>
    </source>
</evidence>
<dbReference type="STRING" id="1611254.A0A2G5VJX7"/>
<reference evidence="3" key="1">
    <citation type="submission" date="2017-10" db="EMBL/GenBank/DDBJ databases">
        <title>Rapid genome shrinkage in a self-fertile nematode reveals novel sperm competition proteins.</title>
        <authorList>
            <person name="Yin D."/>
            <person name="Schwarz E.M."/>
            <person name="Thomas C.G."/>
            <person name="Felde R.L."/>
            <person name="Korf I.F."/>
            <person name="Cutter A.D."/>
            <person name="Schartner C.M."/>
            <person name="Ralston E.J."/>
            <person name="Meyer B.J."/>
            <person name="Haag E.S."/>
        </authorList>
    </citation>
    <scope>NUCLEOTIDE SEQUENCE [LARGE SCALE GENOMIC DNA]</scope>
    <source>
        <strain evidence="3">JU1422</strain>
    </source>
</reference>
<dbReference type="EMBL" id="PDUG01000001">
    <property type="protein sequence ID" value="PIC51970.1"/>
    <property type="molecule type" value="Genomic_DNA"/>
</dbReference>
<comment type="caution">
    <text evidence="2">The sequence shown here is derived from an EMBL/GenBank/DDBJ whole genome shotgun (WGS) entry which is preliminary data.</text>
</comment>
<dbReference type="Pfam" id="PF09379">
    <property type="entry name" value="FERM_N"/>
    <property type="match status" value="1"/>
</dbReference>
<dbReference type="InterPro" id="IPR018979">
    <property type="entry name" value="FERM_N"/>
</dbReference>
<dbReference type="InterPro" id="IPR000299">
    <property type="entry name" value="FERM_domain"/>
</dbReference>
<sequence length="106" mass="12726">MFGATFIYCTTLILLVTSFRLVTICSINLQTVQYHFYFQRTQSAQTILDYVCEMKHIQEKDFLGLRYQDHNKHRYWLDLSRSIGHVVKQFRSKCFSRNIESNSQKF</sequence>
<dbReference type="SUPFAM" id="SSF54236">
    <property type="entry name" value="Ubiquitin-like"/>
    <property type="match status" value="1"/>
</dbReference>
<protein>
    <recommendedName>
        <fullName evidence="1">FERM domain-containing protein</fullName>
    </recommendedName>
</protein>
<dbReference type="OrthoDB" id="5836063at2759"/>
<organism evidence="2 3">
    <name type="scientific">Caenorhabditis nigoni</name>
    <dbReference type="NCBI Taxonomy" id="1611254"/>
    <lineage>
        <taxon>Eukaryota</taxon>
        <taxon>Metazoa</taxon>
        <taxon>Ecdysozoa</taxon>
        <taxon>Nematoda</taxon>
        <taxon>Chromadorea</taxon>
        <taxon>Rhabditida</taxon>
        <taxon>Rhabditina</taxon>
        <taxon>Rhabditomorpha</taxon>
        <taxon>Rhabditoidea</taxon>
        <taxon>Rhabditidae</taxon>
        <taxon>Peloderinae</taxon>
        <taxon>Caenorhabditis</taxon>
    </lineage>
</organism>
<gene>
    <name evidence="2" type="primary">Cnig_chr_I.g2266</name>
    <name evidence="2" type="ORF">B9Z55_002266</name>
</gene>
<proteinExistence type="predicted"/>
<dbReference type="PROSITE" id="PS50057">
    <property type="entry name" value="FERM_3"/>
    <property type="match status" value="1"/>
</dbReference>
<feature type="domain" description="FERM" evidence="1">
    <location>
        <begin position="20"/>
        <end position="106"/>
    </location>
</feature>
<name>A0A2G5VJX7_9PELO</name>
<accession>A0A2G5VJX7</accession>
<evidence type="ECO:0000313" key="3">
    <source>
        <dbReference type="Proteomes" id="UP000230233"/>
    </source>
</evidence>
<dbReference type="Proteomes" id="UP000230233">
    <property type="component" value="Chromosome I"/>
</dbReference>
<dbReference type="AlphaFoldDB" id="A0A2G5VJX7"/>